<dbReference type="EMBL" id="CAJQZP010001141">
    <property type="protein sequence ID" value="CAG5020899.1"/>
    <property type="molecule type" value="Genomic_DNA"/>
</dbReference>
<evidence type="ECO:0000313" key="1">
    <source>
        <dbReference type="EMBL" id="CAG5020899.1"/>
    </source>
</evidence>
<protein>
    <submittedName>
        <fullName evidence="1">(apollo) hypothetical protein</fullName>
    </submittedName>
</protein>
<gene>
    <name evidence="1" type="ORF">PAPOLLO_LOCUS17410</name>
</gene>
<evidence type="ECO:0000313" key="2">
    <source>
        <dbReference type="Proteomes" id="UP000691718"/>
    </source>
</evidence>
<organism evidence="1 2">
    <name type="scientific">Parnassius apollo</name>
    <name type="common">Apollo butterfly</name>
    <name type="synonym">Papilio apollo</name>
    <dbReference type="NCBI Taxonomy" id="110799"/>
    <lineage>
        <taxon>Eukaryota</taxon>
        <taxon>Metazoa</taxon>
        <taxon>Ecdysozoa</taxon>
        <taxon>Arthropoda</taxon>
        <taxon>Hexapoda</taxon>
        <taxon>Insecta</taxon>
        <taxon>Pterygota</taxon>
        <taxon>Neoptera</taxon>
        <taxon>Endopterygota</taxon>
        <taxon>Lepidoptera</taxon>
        <taxon>Glossata</taxon>
        <taxon>Ditrysia</taxon>
        <taxon>Papilionoidea</taxon>
        <taxon>Papilionidae</taxon>
        <taxon>Parnassiinae</taxon>
        <taxon>Parnassini</taxon>
        <taxon>Parnassius</taxon>
        <taxon>Parnassius</taxon>
    </lineage>
</organism>
<comment type="caution">
    <text evidence="1">The sequence shown here is derived from an EMBL/GenBank/DDBJ whole genome shotgun (WGS) entry which is preliminary data.</text>
</comment>
<reference evidence="1" key="1">
    <citation type="submission" date="2021-04" db="EMBL/GenBank/DDBJ databases">
        <authorList>
            <person name="Tunstrom K."/>
        </authorList>
    </citation>
    <scope>NUCLEOTIDE SEQUENCE</scope>
</reference>
<dbReference type="OrthoDB" id="6766775at2759"/>
<proteinExistence type="predicted"/>
<dbReference type="Proteomes" id="UP000691718">
    <property type="component" value="Unassembled WGS sequence"/>
</dbReference>
<keyword evidence="2" id="KW-1185">Reference proteome</keyword>
<name>A0A8S3XHQ6_PARAO</name>
<sequence>MDVSASNEQTNDVEVMRKMEDEHLHLQRQVARSGTNKKREKRTKKEVLQAILFREKTDTQCEDGLILMDQLDELLQRNHKQTLQLKNLVNASMGKVKIISKVVS</sequence>
<accession>A0A8S3XHQ6</accession>
<dbReference type="AlphaFoldDB" id="A0A8S3XHQ6"/>